<reference evidence="2" key="2">
    <citation type="submission" date="2023-05" db="EMBL/GenBank/DDBJ databases">
        <authorList>
            <consortium name="Lawrence Berkeley National Laboratory"/>
            <person name="Steindorff A."/>
            <person name="Hensen N."/>
            <person name="Bonometti L."/>
            <person name="Westerberg I."/>
            <person name="Brannstrom I.O."/>
            <person name="Guillou S."/>
            <person name="Cros-Aarteil S."/>
            <person name="Calhoun S."/>
            <person name="Haridas S."/>
            <person name="Kuo A."/>
            <person name="Mondo S."/>
            <person name="Pangilinan J."/>
            <person name="Riley R."/>
            <person name="Labutti K."/>
            <person name="Andreopoulos B."/>
            <person name="Lipzen A."/>
            <person name="Chen C."/>
            <person name="Yanf M."/>
            <person name="Daum C."/>
            <person name="Ng V."/>
            <person name="Clum A."/>
            <person name="Ohm R."/>
            <person name="Martin F."/>
            <person name="Silar P."/>
            <person name="Natvig D."/>
            <person name="Lalanne C."/>
            <person name="Gautier V."/>
            <person name="Ament-Velasquez S.L."/>
            <person name="Kruys A."/>
            <person name="Hutchinson M.I."/>
            <person name="Powell A.J."/>
            <person name="Barry K."/>
            <person name="Miller A.N."/>
            <person name="Grigoriev I.V."/>
            <person name="Debuchy R."/>
            <person name="Gladieux P."/>
            <person name="Thoren M.H."/>
            <person name="Johannesson H."/>
        </authorList>
    </citation>
    <scope>NUCLEOTIDE SEQUENCE</scope>
    <source>
        <strain evidence="2">CBS 123565</strain>
    </source>
</reference>
<evidence type="ECO:0000313" key="3">
    <source>
        <dbReference type="Proteomes" id="UP001304895"/>
    </source>
</evidence>
<organism evidence="2 3">
    <name type="scientific">Trichocladium antarcticum</name>
    <dbReference type="NCBI Taxonomy" id="1450529"/>
    <lineage>
        <taxon>Eukaryota</taxon>
        <taxon>Fungi</taxon>
        <taxon>Dikarya</taxon>
        <taxon>Ascomycota</taxon>
        <taxon>Pezizomycotina</taxon>
        <taxon>Sordariomycetes</taxon>
        <taxon>Sordariomycetidae</taxon>
        <taxon>Sordariales</taxon>
        <taxon>Chaetomiaceae</taxon>
        <taxon>Trichocladium</taxon>
    </lineage>
</organism>
<accession>A0AAN6ZH66</accession>
<evidence type="ECO:0000313" key="2">
    <source>
        <dbReference type="EMBL" id="KAK4137723.1"/>
    </source>
</evidence>
<proteinExistence type="predicted"/>
<gene>
    <name evidence="2" type="ORF">BT67DRAFT_119333</name>
</gene>
<comment type="caution">
    <text evidence="2">The sequence shown here is derived from an EMBL/GenBank/DDBJ whole genome shotgun (WGS) entry which is preliminary data.</text>
</comment>
<name>A0AAN6ZH66_9PEZI</name>
<protein>
    <submittedName>
        <fullName evidence="2">Uncharacterized protein</fullName>
    </submittedName>
</protein>
<dbReference type="EMBL" id="MU853402">
    <property type="protein sequence ID" value="KAK4137723.1"/>
    <property type="molecule type" value="Genomic_DNA"/>
</dbReference>
<evidence type="ECO:0000256" key="1">
    <source>
        <dbReference type="SAM" id="MobiDB-lite"/>
    </source>
</evidence>
<keyword evidence="3" id="KW-1185">Reference proteome</keyword>
<feature type="region of interest" description="Disordered" evidence="1">
    <location>
        <begin position="1"/>
        <end position="25"/>
    </location>
</feature>
<dbReference type="Proteomes" id="UP001304895">
    <property type="component" value="Unassembled WGS sequence"/>
</dbReference>
<dbReference type="AlphaFoldDB" id="A0AAN6ZH66"/>
<sequence>MPSQRSPCPLAVTSHQAQASQSQPTWSLIQLQEPRCRRSTCREAVIPKIRGDAPISSGAAKISALRPVMPVRHRSSPGNSHPQQYCRNDVRPVTCRSAPGSSRWWSMSASCS</sequence>
<reference evidence="2" key="1">
    <citation type="journal article" date="2023" name="Mol. Phylogenet. Evol.">
        <title>Genome-scale phylogeny and comparative genomics of the fungal order Sordariales.</title>
        <authorList>
            <person name="Hensen N."/>
            <person name="Bonometti L."/>
            <person name="Westerberg I."/>
            <person name="Brannstrom I.O."/>
            <person name="Guillou S."/>
            <person name="Cros-Aarteil S."/>
            <person name="Calhoun S."/>
            <person name="Haridas S."/>
            <person name="Kuo A."/>
            <person name="Mondo S."/>
            <person name="Pangilinan J."/>
            <person name="Riley R."/>
            <person name="LaButti K."/>
            <person name="Andreopoulos B."/>
            <person name="Lipzen A."/>
            <person name="Chen C."/>
            <person name="Yan M."/>
            <person name="Daum C."/>
            <person name="Ng V."/>
            <person name="Clum A."/>
            <person name="Steindorff A."/>
            <person name="Ohm R.A."/>
            <person name="Martin F."/>
            <person name="Silar P."/>
            <person name="Natvig D.O."/>
            <person name="Lalanne C."/>
            <person name="Gautier V."/>
            <person name="Ament-Velasquez S.L."/>
            <person name="Kruys A."/>
            <person name="Hutchinson M.I."/>
            <person name="Powell A.J."/>
            <person name="Barry K."/>
            <person name="Miller A.N."/>
            <person name="Grigoriev I.V."/>
            <person name="Debuchy R."/>
            <person name="Gladieux P."/>
            <person name="Hiltunen Thoren M."/>
            <person name="Johannesson H."/>
        </authorList>
    </citation>
    <scope>NUCLEOTIDE SEQUENCE</scope>
    <source>
        <strain evidence="2">CBS 123565</strain>
    </source>
</reference>
<feature type="compositionally biased region" description="Polar residues" evidence="1">
    <location>
        <begin position="13"/>
        <end position="25"/>
    </location>
</feature>